<sequence length="64" mass="7332">MHETRSTTTELASICTHTAREGLLTCKSLLDLLFPIYPSNLVVIFPLVFLYFWHHFCSGPLDSF</sequence>
<dbReference type="AlphaFoldDB" id="A0A5B7ID63"/>
<keyword evidence="1" id="KW-0812">Transmembrane</keyword>
<keyword evidence="3" id="KW-1185">Reference proteome</keyword>
<name>A0A5B7ID63_PORTR</name>
<accession>A0A5B7ID63</accession>
<keyword evidence="1" id="KW-1133">Transmembrane helix</keyword>
<feature type="transmembrane region" description="Helical" evidence="1">
    <location>
        <begin position="32"/>
        <end position="53"/>
    </location>
</feature>
<protein>
    <submittedName>
        <fullName evidence="2">Uncharacterized protein</fullName>
    </submittedName>
</protein>
<dbReference type="EMBL" id="VSRR010053408">
    <property type="protein sequence ID" value="MPC80223.1"/>
    <property type="molecule type" value="Genomic_DNA"/>
</dbReference>
<proteinExistence type="predicted"/>
<organism evidence="2 3">
    <name type="scientific">Portunus trituberculatus</name>
    <name type="common">Swimming crab</name>
    <name type="synonym">Neptunus trituberculatus</name>
    <dbReference type="NCBI Taxonomy" id="210409"/>
    <lineage>
        <taxon>Eukaryota</taxon>
        <taxon>Metazoa</taxon>
        <taxon>Ecdysozoa</taxon>
        <taxon>Arthropoda</taxon>
        <taxon>Crustacea</taxon>
        <taxon>Multicrustacea</taxon>
        <taxon>Malacostraca</taxon>
        <taxon>Eumalacostraca</taxon>
        <taxon>Eucarida</taxon>
        <taxon>Decapoda</taxon>
        <taxon>Pleocyemata</taxon>
        <taxon>Brachyura</taxon>
        <taxon>Eubrachyura</taxon>
        <taxon>Portunoidea</taxon>
        <taxon>Portunidae</taxon>
        <taxon>Portuninae</taxon>
        <taxon>Portunus</taxon>
    </lineage>
</organism>
<keyword evidence="1" id="KW-0472">Membrane</keyword>
<evidence type="ECO:0000313" key="3">
    <source>
        <dbReference type="Proteomes" id="UP000324222"/>
    </source>
</evidence>
<reference evidence="2 3" key="1">
    <citation type="submission" date="2019-05" db="EMBL/GenBank/DDBJ databases">
        <title>Another draft genome of Portunus trituberculatus and its Hox gene families provides insights of decapod evolution.</title>
        <authorList>
            <person name="Jeong J.-H."/>
            <person name="Song I."/>
            <person name="Kim S."/>
            <person name="Choi T."/>
            <person name="Kim D."/>
            <person name="Ryu S."/>
            <person name="Kim W."/>
        </authorList>
    </citation>
    <scope>NUCLEOTIDE SEQUENCE [LARGE SCALE GENOMIC DNA]</scope>
    <source>
        <tissue evidence="2">Muscle</tissue>
    </source>
</reference>
<evidence type="ECO:0000313" key="2">
    <source>
        <dbReference type="EMBL" id="MPC80223.1"/>
    </source>
</evidence>
<gene>
    <name evidence="2" type="ORF">E2C01_074797</name>
</gene>
<dbReference type="Proteomes" id="UP000324222">
    <property type="component" value="Unassembled WGS sequence"/>
</dbReference>
<comment type="caution">
    <text evidence="2">The sequence shown here is derived from an EMBL/GenBank/DDBJ whole genome shotgun (WGS) entry which is preliminary data.</text>
</comment>
<evidence type="ECO:0000256" key="1">
    <source>
        <dbReference type="SAM" id="Phobius"/>
    </source>
</evidence>